<evidence type="ECO:0000256" key="1">
    <source>
        <dbReference type="SAM" id="MobiDB-lite"/>
    </source>
</evidence>
<feature type="compositionally biased region" description="Basic and acidic residues" evidence="1">
    <location>
        <begin position="1"/>
        <end position="19"/>
    </location>
</feature>
<keyword evidence="4" id="KW-1185">Reference proteome</keyword>
<dbReference type="RefSeq" id="WP_092733189.1">
    <property type="nucleotide sequence ID" value="NZ_FNPC01000006.1"/>
</dbReference>
<feature type="region of interest" description="Disordered" evidence="1">
    <location>
        <begin position="1"/>
        <end position="85"/>
    </location>
</feature>
<protein>
    <recommendedName>
        <fullName evidence="2">DUF8135 domain-containing protein</fullName>
    </recommendedName>
</protein>
<feature type="compositionally biased region" description="Acidic residues" evidence="1">
    <location>
        <begin position="66"/>
        <end position="85"/>
    </location>
</feature>
<sequence>MSERNDRDDRDDRGHRDGSDSDEASPNEASPNEASPNEAGPNEAGPNEAGPNGAPPDEFDSRIDALADDEAPEAALEDDPFEAMDVDVGETDVWSALETDDPDALDRAPETVTASEVAEVSETAGTVGDSGTTRGASAKPDAGESAEADWAGDAEYDDRIVDKREYCQRCPYSTDPPTLACTHDGTEIVEVVEMDRFRVRNCPMVSTDGPTFDRVNE</sequence>
<feature type="compositionally biased region" description="Acidic residues" evidence="1">
    <location>
        <begin position="144"/>
        <end position="154"/>
    </location>
</feature>
<dbReference type="Proteomes" id="UP000199079">
    <property type="component" value="Unassembled WGS sequence"/>
</dbReference>
<dbReference type="InterPro" id="IPR058448">
    <property type="entry name" value="DUF8135"/>
</dbReference>
<feature type="domain" description="DUF8135" evidence="2">
    <location>
        <begin position="159"/>
        <end position="208"/>
    </location>
</feature>
<evidence type="ECO:0000259" key="2">
    <source>
        <dbReference type="Pfam" id="PF26456"/>
    </source>
</evidence>
<proteinExistence type="predicted"/>
<evidence type="ECO:0000313" key="4">
    <source>
        <dbReference type="Proteomes" id="UP000199079"/>
    </source>
</evidence>
<feature type="compositionally biased region" description="Low complexity" evidence="1">
    <location>
        <begin position="36"/>
        <end position="56"/>
    </location>
</feature>
<reference evidence="4" key="1">
    <citation type="submission" date="2016-10" db="EMBL/GenBank/DDBJ databases">
        <authorList>
            <person name="Varghese N."/>
            <person name="Submissions S."/>
        </authorList>
    </citation>
    <scope>NUCLEOTIDE SEQUENCE [LARGE SCALE GENOMIC DNA]</scope>
    <source>
        <strain evidence="4">DC30,IBRC 10041,KCTC 4046</strain>
    </source>
</reference>
<evidence type="ECO:0000313" key="3">
    <source>
        <dbReference type="EMBL" id="SDY54126.1"/>
    </source>
</evidence>
<name>A0A1H3KQ25_9EURY</name>
<gene>
    <name evidence="3" type="ORF">SAMN05216564_106104</name>
</gene>
<dbReference type="Pfam" id="PF26456">
    <property type="entry name" value="DUF8135"/>
    <property type="match status" value="1"/>
</dbReference>
<organism evidence="3 4">
    <name type="scientific">Halopenitus persicus</name>
    <dbReference type="NCBI Taxonomy" id="1048396"/>
    <lineage>
        <taxon>Archaea</taxon>
        <taxon>Methanobacteriati</taxon>
        <taxon>Methanobacteriota</taxon>
        <taxon>Stenosarchaea group</taxon>
        <taxon>Halobacteria</taxon>
        <taxon>Halobacteriales</taxon>
        <taxon>Haloferacaceae</taxon>
        <taxon>Halopenitus</taxon>
    </lineage>
</organism>
<dbReference type="AlphaFoldDB" id="A0A1H3KQ25"/>
<feature type="region of interest" description="Disordered" evidence="1">
    <location>
        <begin position="97"/>
        <end position="154"/>
    </location>
</feature>
<dbReference type="EMBL" id="FNPC01000006">
    <property type="protein sequence ID" value="SDY54126.1"/>
    <property type="molecule type" value="Genomic_DNA"/>
</dbReference>
<dbReference type="OrthoDB" id="204982at2157"/>
<accession>A0A1H3KQ25</accession>